<dbReference type="KEGG" id="ksn:43586475"/>
<reference evidence="3" key="1">
    <citation type="submission" date="2017-08" db="EMBL/GenBank/DDBJ databases">
        <authorList>
            <person name="Cuomo C."/>
            <person name="Billmyre B."/>
            <person name="Heitman J."/>
        </authorList>
    </citation>
    <scope>NUCLEOTIDE SEQUENCE</scope>
    <source>
        <strain evidence="3">CBS 12478</strain>
    </source>
</reference>
<gene>
    <name evidence="3" type="ORF">CI109_101703</name>
</gene>
<sequence length="218" mass="23638">MPPIFMHVLVLFLILTQDYILLESDTMSTANTTEAGPSRRPATGPTSAGDEILADDMIEIPSSGLEFFEYRRRLFLAGLSSPSTPTTSTLPPTYLVSGNLPPPAVIPPNRDRDTPTAVKRLEEVLSVDGAEELQETWDQGVGSVARSLHGGKRLAKGLKLGLVIKILRASWIQEGLWPIDPRTRQPLKPPDSPLIEGTDLFPVNGPPKGDALPKKSKA</sequence>
<evidence type="ECO:0000256" key="1">
    <source>
        <dbReference type="SAM" id="MobiDB-lite"/>
    </source>
</evidence>
<dbReference type="RefSeq" id="XP_031863299.2">
    <property type="nucleotide sequence ID" value="XM_032002362.2"/>
</dbReference>
<feature type="chain" id="PRO_5042554165" evidence="2">
    <location>
        <begin position="25"/>
        <end position="218"/>
    </location>
</feature>
<evidence type="ECO:0000256" key="2">
    <source>
        <dbReference type="SAM" id="SignalP"/>
    </source>
</evidence>
<feature type="region of interest" description="Disordered" evidence="1">
    <location>
        <begin position="30"/>
        <end position="50"/>
    </location>
</feature>
<keyword evidence="4" id="KW-1185">Reference proteome</keyword>
<evidence type="ECO:0000313" key="3">
    <source>
        <dbReference type="EMBL" id="WWD17265.1"/>
    </source>
</evidence>
<organism evidence="3 4">
    <name type="scientific">Kwoniella shandongensis</name>
    <dbReference type="NCBI Taxonomy" id="1734106"/>
    <lineage>
        <taxon>Eukaryota</taxon>
        <taxon>Fungi</taxon>
        <taxon>Dikarya</taxon>
        <taxon>Basidiomycota</taxon>
        <taxon>Agaricomycotina</taxon>
        <taxon>Tremellomycetes</taxon>
        <taxon>Tremellales</taxon>
        <taxon>Cryptococcaceae</taxon>
        <taxon>Kwoniella</taxon>
    </lineage>
</organism>
<accession>A0AAJ8LH90</accession>
<reference evidence="3" key="2">
    <citation type="submission" date="2024-01" db="EMBL/GenBank/DDBJ databases">
        <title>Comparative genomics of Cryptococcus and Kwoniella reveals pathogenesis evolution and contrasting modes of karyotype evolution via chromosome fusion or intercentromeric recombination.</title>
        <authorList>
            <person name="Coelho M.A."/>
            <person name="David-Palma M."/>
            <person name="Shea T."/>
            <person name="Bowers K."/>
            <person name="McGinley-Smith S."/>
            <person name="Mohammad A.W."/>
            <person name="Gnirke A."/>
            <person name="Yurkov A.M."/>
            <person name="Nowrousian M."/>
            <person name="Sun S."/>
            <person name="Cuomo C.A."/>
            <person name="Heitman J."/>
        </authorList>
    </citation>
    <scope>NUCLEOTIDE SEQUENCE</scope>
    <source>
        <strain evidence="3">CBS 12478</strain>
    </source>
</reference>
<evidence type="ECO:0000313" key="4">
    <source>
        <dbReference type="Proteomes" id="UP000322225"/>
    </source>
</evidence>
<dbReference type="AlphaFoldDB" id="A0AAJ8LH90"/>
<protein>
    <submittedName>
        <fullName evidence="3">Uncharacterized protein</fullName>
    </submittedName>
</protein>
<feature type="signal peptide" evidence="2">
    <location>
        <begin position="1"/>
        <end position="24"/>
    </location>
</feature>
<name>A0AAJ8LH90_9TREE</name>
<feature type="region of interest" description="Disordered" evidence="1">
    <location>
        <begin position="180"/>
        <end position="218"/>
    </location>
</feature>
<dbReference type="EMBL" id="CP144053">
    <property type="protein sequence ID" value="WWD17265.1"/>
    <property type="molecule type" value="Genomic_DNA"/>
</dbReference>
<dbReference type="Proteomes" id="UP000322225">
    <property type="component" value="Chromosome 3"/>
</dbReference>
<dbReference type="GeneID" id="43586475"/>
<proteinExistence type="predicted"/>
<keyword evidence="2" id="KW-0732">Signal</keyword>